<dbReference type="InterPro" id="IPR029498">
    <property type="entry name" value="HeLo_dom"/>
</dbReference>
<evidence type="ECO:0000313" key="3">
    <source>
        <dbReference type="EMBL" id="EGE82123.1"/>
    </source>
</evidence>
<dbReference type="EMBL" id="GG749430">
    <property type="protein sequence ID" value="EGE82123.1"/>
    <property type="molecule type" value="Genomic_DNA"/>
</dbReference>
<dbReference type="Gene3D" id="1.20.120.1020">
    <property type="entry name" value="Prion-inhibition and propagation, HeLo domain"/>
    <property type="match status" value="1"/>
</dbReference>
<dbReference type="OrthoDB" id="1911848at2759"/>
<evidence type="ECO:0000259" key="2">
    <source>
        <dbReference type="Pfam" id="PF14479"/>
    </source>
</evidence>
<dbReference type="SUPFAM" id="SSF56112">
    <property type="entry name" value="Protein kinase-like (PK-like)"/>
    <property type="match status" value="1"/>
</dbReference>
<sequence>MLDPGSIIALTLLAYQGADHAWHIFQDTLHYASDSEDLILQLELERFRFQTWAKNAGLEEGELSPGLLPVYEIVERTLKVIGQLFENADELRERYGLCASQSEALEPDKVKRFITKMRKSLRASGIKLDVRGESEEINGNEQSHASEVGRPVGRAKRLRWGVRDRKQFQKLITDLESHVEKLNQLLSETQQRSLIEDRKRIDIVFVGNANDNGSLQWIRDALGQEPQTSSIRALVERKALAGGRPVTTRSGPAALSPLTLNDFSIPPGYHGQSRFIAKKSIEPSEYVLLEKKSYGSDISVQDKQILTMRVNRLVLLLSAHKSPDFQTLQAIGLIHDPANLCWWIVFKFPITGIPMITPNAVLAQPVSLLALLESKLRPPLETRLCLASKLAITLSELYGSGWLHKNIRSENIVFPALYGGKSNSKREPLSPGINSSLLLSPLVAGFHYSRQETETQTIDKNQFHDDIRPVIYRHPNYQGEAAQGYRIDYDIYSFGLVLSEIAWWVPLSSFLDAKVPIESAPASISSSTQIRSSTTTTLAISNPATAVQLSSSMKRFQRPEALELRRRVISRADRELAFRVGTPYFDVVKWCLEYADQHNDVVDSTICKNAAADTVAAATATEGFTDWHPALEFYNRVVVPLRKIAKIE</sequence>
<dbReference type="Gene3D" id="1.10.510.10">
    <property type="entry name" value="Transferase(Phosphotransferase) domain 1"/>
    <property type="match status" value="1"/>
</dbReference>
<name>F2TFW0_AJEDA</name>
<feature type="coiled-coil region" evidence="1">
    <location>
        <begin position="165"/>
        <end position="192"/>
    </location>
</feature>
<keyword evidence="1" id="KW-0175">Coiled coil</keyword>
<dbReference type="Proteomes" id="UP000007802">
    <property type="component" value="Unassembled WGS sequence"/>
</dbReference>
<organism evidence="3">
    <name type="scientific">Ajellomyces dermatitidis (strain ATCC 18188 / CBS 674.68)</name>
    <name type="common">Blastomyces dermatitidis</name>
    <dbReference type="NCBI Taxonomy" id="653446"/>
    <lineage>
        <taxon>Eukaryota</taxon>
        <taxon>Fungi</taxon>
        <taxon>Dikarya</taxon>
        <taxon>Ascomycota</taxon>
        <taxon>Pezizomycotina</taxon>
        <taxon>Eurotiomycetes</taxon>
        <taxon>Eurotiomycetidae</taxon>
        <taxon>Onygenales</taxon>
        <taxon>Ajellomycetaceae</taxon>
        <taxon>Blastomyces</taxon>
    </lineage>
</organism>
<dbReference type="EMBL" id="GG749430">
    <property type="protein sequence ID" value="KMW67688.1"/>
    <property type="molecule type" value="Genomic_DNA"/>
</dbReference>
<dbReference type="PANTHER" id="PTHR37542">
    <property type="entry name" value="HELO DOMAIN-CONTAINING PROTEIN-RELATED"/>
    <property type="match status" value="1"/>
</dbReference>
<dbReference type="InterPro" id="IPR038305">
    <property type="entry name" value="HeLo_sf"/>
</dbReference>
<accession>F2TFW0</accession>
<evidence type="ECO:0000256" key="1">
    <source>
        <dbReference type="SAM" id="Coils"/>
    </source>
</evidence>
<reference evidence="3" key="1">
    <citation type="submission" date="2010-03" db="EMBL/GenBank/DDBJ databases">
        <title>Annotation of Blastomyces dermatitidis strain ATCC 18188.</title>
        <authorList>
            <consortium name="The Broad Institute Genome Sequencing Platform"/>
            <consortium name="Broad Institute Genome Sequencing Center for Infectious Disease."/>
            <person name="Cuomo C."/>
            <person name="Klein B."/>
            <person name="Sullivan T."/>
            <person name="Heitman J."/>
            <person name="Young S."/>
            <person name="Zeng Q."/>
            <person name="Gargeya S."/>
            <person name="Alvarado L."/>
            <person name="Berlin A.M."/>
            <person name="Chapman S.B."/>
            <person name="Chen Z."/>
            <person name="Freedman E."/>
            <person name="Gellesch M."/>
            <person name="Goldberg J."/>
            <person name="Griggs A."/>
            <person name="Gujja S."/>
            <person name="Heilman E."/>
            <person name="Heiman D."/>
            <person name="Howarth C."/>
            <person name="Mehta T."/>
            <person name="Neiman D."/>
            <person name="Pearson M."/>
            <person name="Roberts A."/>
            <person name="Saif S."/>
            <person name="Shea T."/>
            <person name="Shenoy N."/>
            <person name="Sisk P."/>
            <person name="Stolte C."/>
            <person name="Sykes S."/>
            <person name="White J."/>
            <person name="Yandava C."/>
            <person name="Haas B."/>
            <person name="Nusbaum C."/>
            <person name="Birren B."/>
        </authorList>
    </citation>
    <scope>NUCLEOTIDE SEQUENCE [LARGE SCALE GENOMIC DNA]</scope>
    <source>
        <strain evidence="3">ATCC 18188</strain>
    </source>
</reference>
<feature type="domain" description="Prion-inhibition and propagation HeLo" evidence="2">
    <location>
        <begin position="21"/>
        <end position="196"/>
    </location>
</feature>
<dbReference type="InterPro" id="IPR011009">
    <property type="entry name" value="Kinase-like_dom_sf"/>
</dbReference>
<dbReference type="AlphaFoldDB" id="F2TFW0"/>
<proteinExistence type="predicted"/>
<protein>
    <recommendedName>
        <fullName evidence="2">Prion-inhibition and propagation HeLo domain-containing protein</fullName>
    </recommendedName>
</protein>
<dbReference type="HOGENOM" id="CLU_017444_4_1_1"/>
<gene>
    <name evidence="3" type="ORF">BDDG_05066</name>
</gene>
<dbReference type="Pfam" id="PF14479">
    <property type="entry name" value="HeLo"/>
    <property type="match status" value="1"/>
</dbReference>